<name>A0AAP2DD83_9BACT</name>
<evidence type="ECO:0000313" key="5">
    <source>
        <dbReference type="Proteomes" id="UP001319180"/>
    </source>
</evidence>
<keyword evidence="1" id="KW-0472">Membrane</keyword>
<protein>
    <submittedName>
        <fullName evidence="4">FecR domain-containing protein</fullName>
    </submittedName>
</protein>
<evidence type="ECO:0000313" key="4">
    <source>
        <dbReference type="EMBL" id="MBT1689021.1"/>
    </source>
</evidence>
<dbReference type="Gene3D" id="3.55.50.30">
    <property type="match status" value="1"/>
</dbReference>
<keyword evidence="1" id="KW-0812">Transmembrane</keyword>
<comment type="caution">
    <text evidence="4">The sequence shown here is derived from an EMBL/GenBank/DDBJ whole genome shotgun (WGS) entry which is preliminary data.</text>
</comment>
<keyword evidence="1" id="KW-1133">Transmembrane helix</keyword>
<dbReference type="GO" id="GO:0016989">
    <property type="term" value="F:sigma factor antagonist activity"/>
    <property type="evidence" value="ECO:0007669"/>
    <property type="project" value="TreeGrafter"/>
</dbReference>
<dbReference type="AlphaFoldDB" id="A0AAP2DD83"/>
<evidence type="ECO:0000259" key="3">
    <source>
        <dbReference type="Pfam" id="PF16344"/>
    </source>
</evidence>
<dbReference type="PIRSF" id="PIRSF018266">
    <property type="entry name" value="FecR"/>
    <property type="match status" value="1"/>
</dbReference>
<dbReference type="Pfam" id="PF04773">
    <property type="entry name" value="FecR"/>
    <property type="match status" value="1"/>
</dbReference>
<keyword evidence="5" id="KW-1185">Reference proteome</keyword>
<dbReference type="InterPro" id="IPR032508">
    <property type="entry name" value="FecR_C"/>
</dbReference>
<dbReference type="InterPro" id="IPR012373">
    <property type="entry name" value="Ferrdict_sens_TM"/>
</dbReference>
<dbReference type="InterPro" id="IPR006860">
    <property type="entry name" value="FecR"/>
</dbReference>
<feature type="domain" description="Protein FecR C-terminal" evidence="3">
    <location>
        <begin position="255"/>
        <end position="322"/>
    </location>
</feature>
<evidence type="ECO:0000256" key="1">
    <source>
        <dbReference type="SAM" id="Phobius"/>
    </source>
</evidence>
<gene>
    <name evidence="4" type="ORF">KK078_20820</name>
</gene>
<dbReference type="PANTHER" id="PTHR30273:SF2">
    <property type="entry name" value="PROTEIN FECR"/>
    <property type="match status" value="1"/>
</dbReference>
<sequence length="326" mass="36424">MRVDEEYLRAIVQYLNDPENVVAREAMETMRGQSPDHETFYQEVFFLWTSSADVRSLDVLPVREATARLSARLKAHPRYTPPVRQVSLWGWALRAAAVLAVGVGAWWWYAASRVSYITRTTAAGMTDSVRLADASRIFLDANTTLRYPDRIAGDARTVYLDQGNAFFSVSHDPGRPFTVQLDGSSVTVLGTSFTIQASAEQVYVGVRTGTVRFTAGNAASILQAGDGAIFRRKTHTLQAVDATNRNADAWITHELRFVDASLQEVLTSLEDYYHVQISLKDSIANFRKFNASFRNNRLDEVLDVLAATYPIAVEHTDSRVVIRNLP</sequence>
<dbReference type="Pfam" id="PF16344">
    <property type="entry name" value="FecR_C"/>
    <property type="match status" value="1"/>
</dbReference>
<feature type="domain" description="FecR protein" evidence="2">
    <location>
        <begin position="120"/>
        <end position="212"/>
    </location>
</feature>
<dbReference type="RefSeq" id="WP_254092245.1">
    <property type="nucleotide sequence ID" value="NZ_JAHESC010000034.1"/>
</dbReference>
<dbReference type="PANTHER" id="PTHR30273">
    <property type="entry name" value="PERIPLASMIC SIGNAL SENSOR AND SIGMA FACTOR ACTIVATOR FECR-RELATED"/>
    <property type="match status" value="1"/>
</dbReference>
<organism evidence="4 5">
    <name type="scientific">Dawidia soli</name>
    <dbReference type="NCBI Taxonomy" id="2782352"/>
    <lineage>
        <taxon>Bacteria</taxon>
        <taxon>Pseudomonadati</taxon>
        <taxon>Bacteroidota</taxon>
        <taxon>Cytophagia</taxon>
        <taxon>Cytophagales</taxon>
        <taxon>Chryseotaleaceae</taxon>
        <taxon>Dawidia</taxon>
    </lineage>
</organism>
<reference evidence="4 5" key="1">
    <citation type="submission" date="2021-05" db="EMBL/GenBank/DDBJ databases">
        <title>A Polyphasic approach of four new species of the genus Ohtaekwangia: Ohtaekwangia histidinii sp. nov., Ohtaekwangia cretensis sp. nov., Ohtaekwangia indiensis sp. nov., Ohtaekwangia reichenbachii sp. nov. from diverse environment.</title>
        <authorList>
            <person name="Octaviana S."/>
        </authorList>
    </citation>
    <scope>NUCLEOTIDE SEQUENCE [LARGE SCALE GENOMIC DNA]</scope>
    <source>
        <strain evidence="4 5">PWU37</strain>
    </source>
</reference>
<dbReference type="Proteomes" id="UP001319180">
    <property type="component" value="Unassembled WGS sequence"/>
</dbReference>
<accession>A0AAP2DD83</accession>
<dbReference type="Gene3D" id="2.60.120.1440">
    <property type="match status" value="1"/>
</dbReference>
<feature type="transmembrane region" description="Helical" evidence="1">
    <location>
        <begin position="88"/>
        <end position="109"/>
    </location>
</feature>
<dbReference type="EMBL" id="JAHESC010000034">
    <property type="protein sequence ID" value="MBT1689021.1"/>
    <property type="molecule type" value="Genomic_DNA"/>
</dbReference>
<evidence type="ECO:0000259" key="2">
    <source>
        <dbReference type="Pfam" id="PF04773"/>
    </source>
</evidence>
<proteinExistence type="predicted"/>